<keyword evidence="2" id="KW-1185">Reference proteome</keyword>
<evidence type="ECO:0000313" key="1">
    <source>
        <dbReference type="EMBL" id="MBT1701432.1"/>
    </source>
</evidence>
<dbReference type="Proteomes" id="UP001319200">
    <property type="component" value="Unassembled WGS sequence"/>
</dbReference>
<sequence length="76" mass="8608">MTYQIEGNTLLFAIDRRQIVDIAVNDTIQVKGFPGASHVWTGHDMEFVENNPDDEIFLEVERVGDNQYKAAGILLQ</sequence>
<dbReference type="EMBL" id="JAHESF010000072">
    <property type="protein sequence ID" value="MBT1701432.1"/>
    <property type="molecule type" value="Genomic_DNA"/>
</dbReference>
<comment type="caution">
    <text evidence="1">The sequence shown here is derived from an EMBL/GenBank/DDBJ whole genome shotgun (WGS) entry which is preliminary data.</text>
</comment>
<proteinExistence type="predicted"/>
<evidence type="ECO:0000313" key="2">
    <source>
        <dbReference type="Proteomes" id="UP001319200"/>
    </source>
</evidence>
<dbReference type="RefSeq" id="WP_254170114.1">
    <property type="nucleotide sequence ID" value="NZ_JAHESF010000072.1"/>
</dbReference>
<accession>A0AAP2DUF0</accession>
<reference evidence="1 2" key="1">
    <citation type="submission" date="2021-05" db="EMBL/GenBank/DDBJ databases">
        <title>A Polyphasic approach of four new species of the genus Ohtaekwangia: Ohtaekwangia histidinii sp. nov., Ohtaekwangia cretensis sp. nov., Ohtaekwangia indiensis sp. nov., Ohtaekwangia reichenbachii sp. nov. from diverse environment.</title>
        <authorList>
            <person name="Octaviana S."/>
        </authorList>
    </citation>
    <scope>NUCLEOTIDE SEQUENCE [LARGE SCALE GENOMIC DNA]</scope>
    <source>
        <strain evidence="1 2">PWU4</strain>
    </source>
</reference>
<organism evidence="1 2">
    <name type="scientific">Chryseosolibacter histidini</name>
    <dbReference type="NCBI Taxonomy" id="2782349"/>
    <lineage>
        <taxon>Bacteria</taxon>
        <taxon>Pseudomonadati</taxon>
        <taxon>Bacteroidota</taxon>
        <taxon>Cytophagia</taxon>
        <taxon>Cytophagales</taxon>
        <taxon>Chryseotaleaceae</taxon>
        <taxon>Chryseosolibacter</taxon>
    </lineage>
</organism>
<dbReference type="AlphaFoldDB" id="A0AAP2DUF0"/>
<name>A0AAP2DUF0_9BACT</name>
<gene>
    <name evidence="1" type="ORF">KK083_31350</name>
</gene>
<protein>
    <submittedName>
        <fullName evidence="1">Uncharacterized protein</fullName>
    </submittedName>
</protein>